<comment type="caution">
    <text evidence="1">The sequence shown here is derived from an EMBL/GenBank/DDBJ whole genome shotgun (WGS) entry which is preliminary data.</text>
</comment>
<sequence length="195" mass="22048">MTAFPCLDIPSSNPEIAMQNSAANTLAVSLCPEEAVCYLARIYTTIVLFDPPAIVRDYQGRILIHSLGFPDEPEVAHLCQRIMGEFGFSEQSFPAYALQGLATVTEVFQYNATSFTADWEEHGYKESYYSHQVEADAKGREIWGVRLDATYFLSEPVYDVIPPMHVESNSFWFPQNTSQLESFQLALQRDVTLTR</sequence>
<dbReference type="Proteomes" id="UP001333818">
    <property type="component" value="Unassembled WGS sequence"/>
</dbReference>
<dbReference type="RefSeq" id="WP_330486022.1">
    <property type="nucleotide sequence ID" value="NZ_JAZBJZ010000146.1"/>
</dbReference>
<proteinExistence type="predicted"/>
<name>A0AAW9QAP6_9CYAN</name>
<dbReference type="EMBL" id="JAZBJZ010000146">
    <property type="protein sequence ID" value="MEE3719586.1"/>
    <property type="molecule type" value="Genomic_DNA"/>
</dbReference>
<protein>
    <submittedName>
        <fullName evidence="1">Uncharacterized protein</fullName>
    </submittedName>
</protein>
<reference evidence="1" key="1">
    <citation type="submission" date="2024-01" db="EMBL/GenBank/DDBJ databases">
        <title>Bank of Algae and Cyanobacteria of the Azores (BACA) strain genomes.</title>
        <authorList>
            <person name="Luz R."/>
            <person name="Cordeiro R."/>
            <person name="Fonseca A."/>
            <person name="Goncalves V."/>
        </authorList>
    </citation>
    <scope>NUCLEOTIDE SEQUENCE</scope>
    <source>
        <strain evidence="1">BACA0141</strain>
    </source>
</reference>
<accession>A0AAW9QAP6</accession>
<keyword evidence="2" id="KW-1185">Reference proteome</keyword>
<gene>
    <name evidence="1" type="ORF">V2H45_22855</name>
</gene>
<dbReference type="AlphaFoldDB" id="A0AAW9QAP6"/>
<organism evidence="1 2">
    <name type="scientific">Tumidithrix elongata BACA0141</name>
    <dbReference type="NCBI Taxonomy" id="2716417"/>
    <lineage>
        <taxon>Bacteria</taxon>
        <taxon>Bacillati</taxon>
        <taxon>Cyanobacteriota</taxon>
        <taxon>Cyanophyceae</taxon>
        <taxon>Pseudanabaenales</taxon>
        <taxon>Pseudanabaenaceae</taxon>
        <taxon>Tumidithrix</taxon>
        <taxon>Tumidithrix elongata</taxon>
    </lineage>
</organism>
<evidence type="ECO:0000313" key="1">
    <source>
        <dbReference type="EMBL" id="MEE3719586.1"/>
    </source>
</evidence>
<evidence type="ECO:0000313" key="2">
    <source>
        <dbReference type="Proteomes" id="UP001333818"/>
    </source>
</evidence>